<evidence type="ECO:0000256" key="2">
    <source>
        <dbReference type="ARBA" id="ARBA00022980"/>
    </source>
</evidence>
<dbReference type="GO" id="GO:0003735">
    <property type="term" value="F:structural constituent of ribosome"/>
    <property type="evidence" value="ECO:0007669"/>
    <property type="project" value="InterPro"/>
</dbReference>
<dbReference type="PANTHER" id="PTHR11278">
    <property type="entry name" value="40S RIBOSOMAL PROTEIN S7"/>
    <property type="match status" value="1"/>
</dbReference>
<accession>A0AAN7JFP4</accession>
<evidence type="ECO:0000313" key="5">
    <source>
        <dbReference type="EMBL" id="KAK4741729.1"/>
    </source>
</evidence>
<organism evidence="5 6">
    <name type="scientific">Trapa incisa</name>
    <dbReference type="NCBI Taxonomy" id="236973"/>
    <lineage>
        <taxon>Eukaryota</taxon>
        <taxon>Viridiplantae</taxon>
        <taxon>Streptophyta</taxon>
        <taxon>Embryophyta</taxon>
        <taxon>Tracheophyta</taxon>
        <taxon>Spermatophyta</taxon>
        <taxon>Magnoliopsida</taxon>
        <taxon>eudicotyledons</taxon>
        <taxon>Gunneridae</taxon>
        <taxon>Pentapetalae</taxon>
        <taxon>rosids</taxon>
        <taxon>malvids</taxon>
        <taxon>Myrtales</taxon>
        <taxon>Lythraceae</taxon>
        <taxon>Trapa</taxon>
    </lineage>
</organism>
<name>A0AAN7JFP4_9MYRT</name>
<dbReference type="Pfam" id="PF01251">
    <property type="entry name" value="Ribosomal_S7e"/>
    <property type="match status" value="1"/>
</dbReference>
<keyword evidence="3 4" id="KW-0687">Ribonucleoprotein</keyword>
<comment type="caution">
    <text evidence="5">The sequence shown here is derived from an EMBL/GenBank/DDBJ whole genome shotgun (WGS) entry which is preliminary data.</text>
</comment>
<dbReference type="GO" id="GO:0006364">
    <property type="term" value="P:rRNA processing"/>
    <property type="evidence" value="ECO:0007669"/>
    <property type="project" value="TreeGrafter"/>
</dbReference>
<gene>
    <name evidence="5" type="ORF">SAY87_025317</name>
</gene>
<sequence length="79" mass="9222">MFTWRKKIHKEDLEPSGLEESVAQALFDLENTNQELKSDLMDLYINSATQIDLSGNRKAVVIHVSYRREKHTEKFISDL</sequence>
<protein>
    <recommendedName>
        <fullName evidence="4">40S ribosomal protein S7</fullName>
    </recommendedName>
</protein>
<dbReference type="GO" id="GO:0030686">
    <property type="term" value="C:90S preribosome"/>
    <property type="evidence" value="ECO:0007669"/>
    <property type="project" value="TreeGrafter"/>
</dbReference>
<evidence type="ECO:0000256" key="3">
    <source>
        <dbReference type="ARBA" id="ARBA00023274"/>
    </source>
</evidence>
<proteinExistence type="inferred from homology"/>
<dbReference type="EMBL" id="JAXIOK010000024">
    <property type="protein sequence ID" value="KAK4741729.1"/>
    <property type="molecule type" value="Genomic_DNA"/>
</dbReference>
<dbReference type="Proteomes" id="UP001345219">
    <property type="component" value="Chromosome 19"/>
</dbReference>
<comment type="similarity">
    <text evidence="1 4">Belongs to the eukaryotic ribosomal protein eS7 family.</text>
</comment>
<dbReference type="GO" id="GO:0006412">
    <property type="term" value="P:translation"/>
    <property type="evidence" value="ECO:0007669"/>
    <property type="project" value="InterPro"/>
</dbReference>
<dbReference type="GO" id="GO:0022627">
    <property type="term" value="C:cytosolic small ribosomal subunit"/>
    <property type="evidence" value="ECO:0007669"/>
    <property type="project" value="TreeGrafter"/>
</dbReference>
<evidence type="ECO:0000256" key="4">
    <source>
        <dbReference type="RuleBase" id="RU364105"/>
    </source>
</evidence>
<dbReference type="GO" id="GO:0042274">
    <property type="term" value="P:ribosomal small subunit biogenesis"/>
    <property type="evidence" value="ECO:0007669"/>
    <property type="project" value="TreeGrafter"/>
</dbReference>
<dbReference type="AlphaFoldDB" id="A0AAN7JFP4"/>
<dbReference type="GO" id="GO:0032040">
    <property type="term" value="C:small-subunit processome"/>
    <property type="evidence" value="ECO:0007669"/>
    <property type="project" value="TreeGrafter"/>
</dbReference>
<dbReference type="InterPro" id="IPR000554">
    <property type="entry name" value="Ribosomal_eS7"/>
</dbReference>
<evidence type="ECO:0000313" key="6">
    <source>
        <dbReference type="Proteomes" id="UP001345219"/>
    </source>
</evidence>
<evidence type="ECO:0000256" key="1">
    <source>
        <dbReference type="ARBA" id="ARBA00007820"/>
    </source>
</evidence>
<dbReference type="PANTHER" id="PTHR11278:SF0">
    <property type="entry name" value="SMALL RIBOSOMAL SUBUNIT PROTEIN ES7"/>
    <property type="match status" value="1"/>
</dbReference>
<reference evidence="5 6" key="1">
    <citation type="journal article" date="2023" name="Hortic Res">
        <title>Pangenome of water caltrop reveals structural variations and asymmetric subgenome divergence after allopolyploidization.</title>
        <authorList>
            <person name="Zhang X."/>
            <person name="Chen Y."/>
            <person name="Wang L."/>
            <person name="Yuan Y."/>
            <person name="Fang M."/>
            <person name="Shi L."/>
            <person name="Lu R."/>
            <person name="Comes H.P."/>
            <person name="Ma Y."/>
            <person name="Chen Y."/>
            <person name="Huang G."/>
            <person name="Zhou Y."/>
            <person name="Zheng Z."/>
            <person name="Qiu Y."/>
        </authorList>
    </citation>
    <scope>NUCLEOTIDE SEQUENCE [LARGE SCALE GENOMIC DNA]</scope>
    <source>
        <tissue evidence="5">Roots</tissue>
    </source>
</reference>
<keyword evidence="6" id="KW-1185">Reference proteome</keyword>
<keyword evidence="2 4" id="KW-0689">Ribosomal protein</keyword>